<organism evidence="2 3">
    <name type="scientific">Ceratodon purpureus</name>
    <name type="common">Fire moss</name>
    <name type="synonym">Dicranum purpureum</name>
    <dbReference type="NCBI Taxonomy" id="3225"/>
    <lineage>
        <taxon>Eukaryota</taxon>
        <taxon>Viridiplantae</taxon>
        <taxon>Streptophyta</taxon>
        <taxon>Embryophyta</taxon>
        <taxon>Bryophyta</taxon>
        <taxon>Bryophytina</taxon>
        <taxon>Bryopsida</taxon>
        <taxon>Dicranidae</taxon>
        <taxon>Pseudoditrichales</taxon>
        <taxon>Ditrichaceae</taxon>
        <taxon>Ceratodon</taxon>
    </lineage>
</organism>
<keyword evidence="3" id="KW-1185">Reference proteome</keyword>
<feature type="compositionally biased region" description="Polar residues" evidence="1">
    <location>
        <begin position="122"/>
        <end position="145"/>
    </location>
</feature>
<name>A0A8T0J733_CERPU</name>
<dbReference type="EMBL" id="CM026421">
    <property type="protein sequence ID" value="KAG0590698.1"/>
    <property type="molecule type" value="Genomic_DNA"/>
</dbReference>
<feature type="region of interest" description="Disordered" evidence="1">
    <location>
        <begin position="107"/>
        <end position="145"/>
    </location>
</feature>
<dbReference type="AlphaFoldDB" id="A0A8T0J733"/>
<evidence type="ECO:0000256" key="1">
    <source>
        <dbReference type="SAM" id="MobiDB-lite"/>
    </source>
</evidence>
<reference evidence="2" key="1">
    <citation type="submission" date="2020-06" db="EMBL/GenBank/DDBJ databases">
        <title>WGS assembly of Ceratodon purpureus strain R40.</title>
        <authorList>
            <person name="Carey S.B."/>
            <person name="Jenkins J."/>
            <person name="Shu S."/>
            <person name="Lovell J.T."/>
            <person name="Sreedasyam A."/>
            <person name="Maumus F."/>
            <person name="Tiley G.P."/>
            <person name="Fernandez-Pozo N."/>
            <person name="Barry K."/>
            <person name="Chen C."/>
            <person name="Wang M."/>
            <person name="Lipzen A."/>
            <person name="Daum C."/>
            <person name="Saski C.A."/>
            <person name="Payton A.C."/>
            <person name="Mcbreen J.C."/>
            <person name="Conrad R.E."/>
            <person name="Kollar L.M."/>
            <person name="Olsson S."/>
            <person name="Huttunen S."/>
            <person name="Landis J.B."/>
            <person name="Wickett N.J."/>
            <person name="Johnson M.G."/>
            <person name="Rensing S.A."/>
            <person name="Grimwood J."/>
            <person name="Schmutz J."/>
            <person name="Mcdaniel S.F."/>
        </authorList>
    </citation>
    <scope>NUCLEOTIDE SEQUENCE</scope>
    <source>
        <strain evidence="2">R40</strain>
    </source>
</reference>
<gene>
    <name evidence="2" type="ORF">KC19_1G120500</name>
</gene>
<protein>
    <submittedName>
        <fullName evidence="2">Uncharacterized protein</fullName>
    </submittedName>
</protein>
<evidence type="ECO:0000313" key="2">
    <source>
        <dbReference type="EMBL" id="KAG0590698.1"/>
    </source>
</evidence>
<comment type="caution">
    <text evidence="2">The sequence shown here is derived from an EMBL/GenBank/DDBJ whole genome shotgun (WGS) entry which is preliminary data.</text>
</comment>
<accession>A0A8T0J733</accession>
<evidence type="ECO:0000313" key="3">
    <source>
        <dbReference type="Proteomes" id="UP000822688"/>
    </source>
</evidence>
<dbReference type="Proteomes" id="UP000822688">
    <property type="component" value="Chromosome 1"/>
</dbReference>
<sequence>MEYTALASSSNDHTGEPSWNAEERDLAYANLQVLRAMHWSDMNELYERLSIRSTQPPEQLQDMEHDKDVLLGLISNLQTPKELLPKDFNSDDVDEVEMQIINIMETFKTRGQPTESGEESVQADNGTPSPRQNSCLTKLSNNQGGISVGESERDIVYSKLQVLKATHMEDMKLMSITLSECSTTQDMPPERLEERLEELESYKDIHFEMLAFLQLSKEQLPEDFNRNLVDTFGRKIIGWLEHLRKKVIRPGDVKI</sequence>
<proteinExistence type="predicted"/>